<dbReference type="KEGG" id="mng:MNEG_13913"/>
<dbReference type="GO" id="GO:0030515">
    <property type="term" value="F:snoRNA binding"/>
    <property type="evidence" value="ECO:0007669"/>
    <property type="project" value="TreeGrafter"/>
</dbReference>
<feature type="compositionally biased region" description="Low complexity" evidence="2">
    <location>
        <begin position="75"/>
        <end position="96"/>
    </location>
</feature>
<dbReference type="RefSeq" id="XP_013893070.1">
    <property type="nucleotide sequence ID" value="XM_014037616.1"/>
</dbReference>
<dbReference type="Proteomes" id="UP000054498">
    <property type="component" value="Unassembled WGS sequence"/>
</dbReference>
<dbReference type="PANTHER" id="PTHR12821">
    <property type="entry name" value="BYSTIN"/>
    <property type="match status" value="1"/>
</dbReference>
<evidence type="ECO:0000256" key="2">
    <source>
        <dbReference type="SAM" id="MobiDB-lite"/>
    </source>
</evidence>
<dbReference type="GO" id="GO:0030688">
    <property type="term" value="C:preribosome, small subunit precursor"/>
    <property type="evidence" value="ECO:0007669"/>
    <property type="project" value="TreeGrafter"/>
</dbReference>
<evidence type="ECO:0000313" key="4">
    <source>
        <dbReference type="Proteomes" id="UP000054498"/>
    </source>
</evidence>
<reference evidence="3 4" key="1">
    <citation type="journal article" date="2013" name="BMC Genomics">
        <title>Reconstruction of the lipid metabolism for the microalga Monoraphidium neglectum from its genome sequence reveals characteristics suitable for biofuel production.</title>
        <authorList>
            <person name="Bogen C."/>
            <person name="Al-Dilaimi A."/>
            <person name="Albersmeier A."/>
            <person name="Wichmann J."/>
            <person name="Grundmann M."/>
            <person name="Rupp O."/>
            <person name="Lauersen K.J."/>
            <person name="Blifernez-Klassen O."/>
            <person name="Kalinowski J."/>
            <person name="Goesmann A."/>
            <person name="Mussgnug J.H."/>
            <person name="Kruse O."/>
        </authorList>
    </citation>
    <scope>NUCLEOTIDE SEQUENCE [LARGE SCALE GENOMIC DNA]</scope>
    <source>
        <strain evidence="3 4">SAG 48.87</strain>
    </source>
</reference>
<dbReference type="GO" id="GO:0005730">
    <property type="term" value="C:nucleolus"/>
    <property type="evidence" value="ECO:0007669"/>
    <property type="project" value="TreeGrafter"/>
</dbReference>
<comment type="similarity">
    <text evidence="1">Belongs to the bystin family.</text>
</comment>
<dbReference type="EMBL" id="KK104346">
    <property type="protein sequence ID" value="KIY94050.1"/>
    <property type="molecule type" value="Genomic_DNA"/>
</dbReference>
<dbReference type="GeneID" id="25731423"/>
<dbReference type="Pfam" id="PF05291">
    <property type="entry name" value="Bystin"/>
    <property type="match status" value="1"/>
</dbReference>
<name>A0A0D2MG34_9CHLO</name>
<sequence length="240" mass="25426">MEWGQQLRINTATMGAKPRAGSKRGRGGGDDDEAREAALSQKDSSRILRQARMQQEEVDAELAAVDGDGDGDAGPGDLPMSAGALTAALQQLAAGDSSEEGGGDDEGRFSDTDSLWGAGGVAGDEEISPEEERALAAFMPPPEAQGAAAGGQKSLSGLIVARIREQQQRQGISVLPEEGQMPAPEGLDERVIEVYRGVGQLLSRYTTGKVPKAFKIIPNLRNWEEVLYLTDPDNWSPHAT</sequence>
<evidence type="ECO:0008006" key="5">
    <source>
        <dbReference type="Google" id="ProtNLM"/>
    </source>
</evidence>
<feature type="region of interest" description="Disordered" evidence="2">
    <location>
        <begin position="1"/>
        <end position="128"/>
    </location>
</feature>
<evidence type="ECO:0000313" key="3">
    <source>
        <dbReference type="EMBL" id="KIY94050.1"/>
    </source>
</evidence>
<dbReference type="STRING" id="145388.A0A0D2MG34"/>
<dbReference type="AlphaFoldDB" id="A0A0D2MG34"/>
<dbReference type="GO" id="GO:0005737">
    <property type="term" value="C:cytoplasm"/>
    <property type="evidence" value="ECO:0007669"/>
    <property type="project" value="TreeGrafter"/>
</dbReference>
<evidence type="ECO:0000256" key="1">
    <source>
        <dbReference type="ARBA" id="ARBA00007114"/>
    </source>
</evidence>
<dbReference type="InterPro" id="IPR007955">
    <property type="entry name" value="Bystin"/>
</dbReference>
<accession>A0A0D2MG34</accession>
<proteinExistence type="inferred from homology"/>
<keyword evidence="4" id="KW-1185">Reference proteome</keyword>
<dbReference type="PANTHER" id="PTHR12821:SF0">
    <property type="entry name" value="BYSTIN"/>
    <property type="match status" value="1"/>
</dbReference>
<gene>
    <name evidence="3" type="ORF">MNEG_13913</name>
</gene>
<dbReference type="OrthoDB" id="2192561at2759"/>
<protein>
    <recommendedName>
        <fullName evidence="5">Bystin</fullName>
    </recommendedName>
</protein>
<organism evidence="3 4">
    <name type="scientific">Monoraphidium neglectum</name>
    <dbReference type="NCBI Taxonomy" id="145388"/>
    <lineage>
        <taxon>Eukaryota</taxon>
        <taxon>Viridiplantae</taxon>
        <taxon>Chlorophyta</taxon>
        <taxon>core chlorophytes</taxon>
        <taxon>Chlorophyceae</taxon>
        <taxon>CS clade</taxon>
        <taxon>Sphaeropleales</taxon>
        <taxon>Selenastraceae</taxon>
        <taxon>Monoraphidium</taxon>
    </lineage>
</organism>
<dbReference type="GO" id="GO:0006364">
    <property type="term" value="P:rRNA processing"/>
    <property type="evidence" value="ECO:0007669"/>
    <property type="project" value="TreeGrafter"/>
</dbReference>